<reference evidence="9 10" key="1">
    <citation type="journal article" date="2016" name="Nat. Commun.">
        <title>Thousands of microbial genomes shed light on interconnected biogeochemical processes in an aquifer system.</title>
        <authorList>
            <person name="Anantharaman K."/>
            <person name="Brown C.T."/>
            <person name="Hug L.A."/>
            <person name="Sharon I."/>
            <person name="Castelle C.J."/>
            <person name="Probst A.J."/>
            <person name="Thomas B.C."/>
            <person name="Singh A."/>
            <person name="Wilkins M.J."/>
            <person name="Karaoz U."/>
            <person name="Brodie E.L."/>
            <person name="Williams K.H."/>
            <person name="Hubbard S.S."/>
            <person name="Banfield J.F."/>
        </authorList>
    </citation>
    <scope>NUCLEOTIDE SEQUENCE [LARGE SCALE GENOMIC DNA]</scope>
</reference>
<feature type="transmembrane region" description="Helical" evidence="8">
    <location>
        <begin position="255"/>
        <end position="279"/>
    </location>
</feature>
<dbReference type="Pfam" id="PF03222">
    <property type="entry name" value="Trp_Tyr_perm"/>
    <property type="match status" value="1"/>
</dbReference>
<evidence type="ECO:0000256" key="7">
    <source>
        <dbReference type="ARBA" id="ARBA00023136"/>
    </source>
</evidence>
<dbReference type="AlphaFoldDB" id="A0A1F5BUY2"/>
<keyword evidence="4" id="KW-0997">Cell inner membrane</keyword>
<evidence type="ECO:0000256" key="1">
    <source>
        <dbReference type="ARBA" id="ARBA00004429"/>
    </source>
</evidence>
<evidence type="ECO:0000313" key="9">
    <source>
        <dbReference type="EMBL" id="OGD34435.1"/>
    </source>
</evidence>
<dbReference type="STRING" id="1797298.A2988_02835"/>
<keyword evidence="6 8" id="KW-1133">Transmembrane helix</keyword>
<proteinExistence type="predicted"/>
<evidence type="ECO:0000256" key="5">
    <source>
        <dbReference type="ARBA" id="ARBA00022692"/>
    </source>
</evidence>
<feature type="transmembrane region" description="Helical" evidence="8">
    <location>
        <begin position="80"/>
        <end position="102"/>
    </location>
</feature>
<comment type="caution">
    <text evidence="9">The sequence shown here is derived from an EMBL/GenBank/DDBJ whole genome shotgun (WGS) entry which is preliminary data.</text>
</comment>
<keyword evidence="5 8" id="KW-0812">Transmembrane</keyword>
<keyword evidence="3" id="KW-1003">Cell membrane</keyword>
<evidence type="ECO:0000256" key="2">
    <source>
        <dbReference type="ARBA" id="ARBA00022448"/>
    </source>
</evidence>
<dbReference type="GO" id="GO:0015179">
    <property type="term" value="F:L-amino acid transmembrane transporter activity"/>
    <property type="evidence" value="ECO:0007669"/>
    <property type="project" value="TreeGrafter"/>
</dbReference>
<feature type="transmembrane region" description="Helical" evidence="8">
    <location>
        <begin position="122"/>
        <end position="140"/>
    </location>
</feature>
<evidence type="ECO:0000256" key="3">
    <source>
        <dbReference type="ARBA" id="ARBA00022475"/>
    </source>
</evidence>
<organism evidence="9 10">
    <name type="scientific">Candidatus Azambacteria bacterium RIFCSPLOWO2_01_FULL_46_25</name>
    <dbReference type="NCBI Taxonomy" id="1797298"/>
    <lineage>
        <taxon>Bacteria</taxon>
        <taxon>Candidatus Azamiibacteriota</taxon>
    </lineage>
</organism>
<protein>
    <recommendedName>
        <fullName evidence="11">Amino acid transporter transmembrane domain-containing protein</fullName>
    </recommendedName>
</protein>
<feature type="transmembrane region" description="Helical" evidence="8">
    <location>
        <begin position="145"/>
        <end position="163"/>
    </location>
</feature>
<feature type="transmembrane region" description="Helical" evidence="8">
    <location>
        <begin position="7"/>
        <end position="28"/>
    </location>
</feature>
<feature type="transmembrane region" description="Helical" evidence="8">
    <location>
        <begin position="34"/>
        <end position="60"/>
    </location>
</feature>
<dbReference type="PANTHER" id="PTHR22950">
    <property type="entry name" value="AMINO ACID TRANSPORTER"/>
    <property type="match status" value="1"/>
</dbReference>
<feature type="transmembrane region" description="Helical" evidence="8">
    <location>
        <begin position="183"/>
        <end position="203"/>
    </location>
</feature>
<feature type="transmembrane region" description="Helical" evidence="8">
    <location>
        <begin position="291"/>
        <end position="308"/>
    </location>
</feature>
<gene>
    <name evidence="9" type="ORF">A2988_02835</name>
</gene>
<evidence type="ECO:0000256" key="6">
    <source>
        <dbReference type="ARBA" id="ARBA00022989"/>
    </source>
</evidence>
<evidence type="ECO:0008006" key="11">
    <source>
        <dbReference type="Google" id="ProtNLM"/>
    </source>
</evidence>
<feature type="transmembrane region" description="Helical" evidence="8">
    <location>
        <begin position="215"/>
        <end position="235"/>
    </location>
</feature>
<dbReference type="Proteomes" id="UP000176650">
    <property type="component" value="Unassembled WGS sequence"/>
</dbReference>
<feature type="transmembrane region" description="Helical" evidence="8">
    <location>
        <begin position="314"/>
        <end position="337"/>
    </location>
</feature>
<dbReference type="Gene3D" id="1.20.1740.10">
    <property type="entry name" value="Amino acid/polyamine transporter I"/>
    <property type="match status" value="1"/>
</dbReference>
<evidence type="ECO:0000256" key="4">
    <source>
        <dbReference type="ARBA" id="ARBA00022519"/>
    </source>
</evidence>
<evidence type="ECO:0000313" key="10">
    <source>
        <dbReference type="Proteomes" id="UP000176650"/>
    </source>
</evidence>
<dbReference type="InterPro" id="IPR018227">
    <property type="entry name" value="Amino_acid_transport_2"/>
</dbReference>
<comment type="subcellular location">
    <subcellularLocation>
        <location evidence="1">Cell inner membrane</location>
        <topology evidence="1">Multi-pass membrane protein</topology>
    </subcellularLocation>
</comment>
<accession>A0A1F5BUY2</accession>
<dbReference type="EMBL" id="MEYS01000001">
    <property type="protein sequence ID" value="OGD34435.1"/>
    <property type="molecule type" value="Genomic_DNA"/>
</dbReference>
<sequence>MLKGNFWSAVATLVGTIIGVGIFALPYVAWHAGFFVGALYLFALCFVFIAVHLMFGEIILRTAARHRLVGYVAMYCGARAGRAVMATTLAGVLGGMMVYLIVGGQFMHVLFGGFLGSQPASIALFWALCAPLVLLGLGAVKRSEFIMSFFIVGMVLALFFLGAPRMRAEYFFTFDLNNLFLPYGVTLFTLAGTAAIPSVRDILRGSEGVMKKAIVAGTAIAAALSLLFVIVVVGVSGPATSEDALSGLQYFLGDWVVALGALFGLFLIATSYIIFGLYLKDTLSFDIGAPRLPALFLVTAAPLALTMLESDGFIKIIGLLGAVIGGIEALFLIAAYLRAREKGDRTPEYALAISRPAIFALAFLFVAGIAYALASEWRQLLSFS</sequence>
<dbReference type="GO" id="GO:0005886">
    <property type="term" value="C:plasma membrane"/>
    <property type="evidence" value="ECO:0007669"/>
    <property type="project" value="UniProtKB-SubCell"/>
</dbReference>
<name>A0A1F5BUY2_9BACT</name>
<keyword evidence="2" id="KW-0813">Transport</keyword>
<feature type="transmembrane region" description="Helical" evidence="8">
    <location>
        <begin position="349"/>
        <end position="374"/>
    </location>
</feature>
<evidence type="ECO:0000256" key="8">
    <source>
        <dbReference type="SAM" id="Phobius"/>
    </source>
</evidence>
<keyword evidence="7 8" id="KW-0472">Membrane</keyword>